<evidence type="ECO:0000256" key="1">
    <source>
        <dbReference type="SAM" id="MobiDB-lite"/>
    </source>
</evidence>
<gene>
    <name evidence="2" type="ORF">NPIL_491271</name>
</gene>
<reference evidence="2" key="1">
    <citation type="submission" date="2020-08" db="EMBL/GenBank/DDBJ databases">
        <title>Multicomponent nature underlies the extraordinary mechanical properties of spider dragline silk.</title>
        <authorList>
            <person name="Kono N."/>
            <person name="Nakamura H."/>
            <person name="Mori M."/>
            <person name="Yoshida Y."/>
            <person name="Ohtoshi R."/>
            <person name="Malay A.D."/>
            <person name="Moran D.A.P."/>
            <person name="Tomita M."/>
            <person name="Numata K."/>
            <person name="Arakawa K."/>
        </authorList>
    </citation>
    <scope>NUCLEOTIDE SEQUENCE</scope>
</reference>
<name>A0A8X6USX2_NEPPI</name>
<accession>A0A8X6USX2</accession>
<sequence length="141" mass="15708">MDGMLISLRAAPLQGLSYYRHLDRFGTKVTVRVTDTVRSDGFAKSVCSRYSRSDHGSINSSMMGRFASGGRGEDPLPQVWINSEALYLIPLDSFCESGSLLTDPPLFYREKNRLQKNKAEDKMKASGEGMAQKSDLFTTEN</sequence>
<protein>
    <submittedName>
        <fullName evidence="2">Uncharacterized protein</fullName>
    </submittedName>
</protein>
<dbReference type="EMBL" id="BMAW01086307">
    <property type="protein sequence ID" value="GFU46840.1"/>
    <property type="molecule type" value="Genomic_DNA"/>
</dbReference>
<keyword evidence="3" id="KW-1185">Reference proteome</keyword>
<dbReference type="Proteomes" id="UP000887013">
    <property type="component" value="Unassembled WGS sequence"/>
</dbReference>
<dbReference type="AlphaFoldDB" id="A0A8X6USX2"/>
<evidence type="ECO:0000313" key="2">
    <source>
        <dbReference type="EMBL" id="GFU46840.1"/>
    </source>
</evidence>
<organism evidence="2 3">
    <name type="scientific">Nephila pilipes</name>
    <name type="common">Giant wood spider</name>
    <name type="synonym">Nephila maculata</name>
    <dbReference type="NCBI Taxonomy" id="299642"/>
    <lineage>
        <taxon>Eukaryota</taxon>
        <taxon>Metazoa</taxon>
        <taxon>Ecdysozoa</taxon>
        <taxon>Arthropoda</taxon>
        <taxon>Chelicerata</taxon>
        <taxon>Arachnida</taxon>
        <taxon>Araneae</taxon>
        <taxon>Araneomorphae</taxon>
        <taxon>Entelegynae</taxon>
        <taxon>Araneoidea</taxon>
        <taxon>Nephilidae</taxon>
        <taxon>Nephila</taxon>
    </lineage>
</organism>
<comment type="caution">
    <text evidence="2">The sequence shown here is derived from an EMBL/GenBank/DDBJ whole genome shotgun (WGS) entry which is preliminary data.</text>
</comment>
<proteinExistence type="predicted"/>
<evidence type="ECO:0000313" key="3">
    <source>
        <dbReference type="Proteomes" id="UP000887013"/>
    </source>
</evidence>
<feature type="region of interest" description="Disordered" evidence="1">
    <location>
        <begin position="117"/>
        <end position="141"/>
    </location>
</feature>